<evidence type="ECO:0000256" key="5">
    <source>
        <dbReference type="ARBA" id="ARBA00022576"/>
    </source>
</evidence>
<keyword evidence="9" id="KW-0368">Histidine biosynthesis</keyword>
<dbReference type="InterPro" id="IPR050106">
    <property type="entry name" value="HistidinolP_aminotransfase"/>
</dbReference>
<dbReference type="HAMAP" id="MF_01023">
    <property type="entry name" value="HisC_aminotrans_2"/>
    <property type="match status" value="1"/>
</dbReference>
<dbReference type="InterPro" id="IPR015421">
    <property type="entry name" value="PyrdxlP-dep_Trfase_major"/>
</dbReference>
<keyword evidence="6 9" id="KW-0808">Transferase</keyword>
<dbReference type="PANTHER" id="PTHR43643">
    <property type="entry name" value="HISTIDINOL-PHOSPHATE AMINOTRANSFERASE 2"/>
    <property type="match status" value="1"/>
</dbReference>
<dbReference type="PANTHER" id="PTHR43643:SF3">
    <property type="entry name" value="HISTIDINOL-PHOSPHATE AMINOTRANSFERASE"/>
    <property type="match status" value="1"/>
</dbReference>
<evidence type="ECO:0000256" key="1">
    <source>
        <dbReference type="ARBA" id="ARBA00001933"/>
    </source>
</evidence>
<dbReference type="GO" id="GO:0004400">
    <property type="term" value="F:histidinol-phosphate transaminase activity"/>
    <property type="evidence" value="ECO:0007669"/>
    <property type="project" value="UniProtKB-UniRule"/>
</dbReference>
<evidence type="ECO:0000313" key="11">
    <source>
        <dbReference type="EMBL" id="GGI80334.1"/>
    </source>
</evidence>
<evidence type="ECO:0000256" key="3">
    <source>
        <dbReference type="ARBA" id="ARBA00007970"/>
    </source>
</evidence>
<dbReference type="InterPro" id="IPR005861">
    <property type="entry name" value="HisP_aminotrans"/>
</dbReference>
<evidence type="ECO:0000313" key="12">
    <source>
        <dbReference type="Proteomes" id="UP000630149"/>
    </source>
</evidence>
<evidence type="ECO:0000256" key="4">
    <source>
        <dbReference type="ARBA" id="ARBA00011738"/>
    </source>
</evidence>
<name>A0A917JRK7_9GAMM</name>
<dbReference type="EC" id="2.6.1.9" evidence="9"/>
<dbReference type="Gene3D" id="3.90.1150.10">
    <property type="entry name" value="Aspartate Aminotransferase, domain 1"/>
    <property type="match status" value="1"/>
</dbReference>
<sequence>MACDYHLLPHSGIQTLSPYIPGKSVEQLADELGLTDIIKLASNENPLGCSHKVTKALSALSGHAIAMYPSPYHSPLLQNLSAKLGVPTDMITLGNGTDMLFPLIINCFALHQEKQVLTHEYAFSSYAIYSKILGVPVTSTPVDDQWAVDIKIMAKACDEKTAIIFLPNPNNPTGVPVKNRDIIYLLEHIPESTFLVLDEAYVEYNSETPQNDSIELLQHYSNLIITRTFSKAYGLAGLRLGYAIARAEVTSLLKKISPPFFVNCAALVAANAALDDAQFIHETLTLNQQGLAQLKAGLKKLKLTCLPSSGNFITVDFKKDAGPLYQSLLRYGIIVRPLHPYRMDNFLRITVGTMQQNIRFLDALEECLNEEKL</sequence>
<dbReference type="Pfam" id="PF00155">
    <property type="entry name" value="Aminotran_1_2"/>
    <property type="match status" value="1"/>
</dbReference>
<dbReference type="GO" id="GO:0000105">
    <property type="term" value="P:L-histidine biosynthetic process"/>
    <property type="evidence" value="ECO:0007669"/>
    <property type="project" value="UniProtKB-UniRule"/>
</dbReference>
<dbReference type="CDD" id="cd00609">
    <property type="entry name" value="AAT_like"/>
    <property type="match status" value="1"/>
</dbReference>
<feature type="modified residue" description="N6-(pyridoxal phosphate)lysine" evidence="9">
    <location>
        <position position="231"/>
    </location>
</feature>
<evidence type="ECO:0000256" key="7">
    <source>
        <dbReference type="ARBA" id="ARBA00022898"/>
    </source>
</evidence>
<dbReference type="InterPro" id="IPR015424">
    <property type="entry name" value="PyrdxlP-dep_Trfase"/>
</dbReference>
<evidence type="ECO:0000256" key="8">
    <source>
        <dbReference type="ARBA" id="ARBA00047481"/>
    </source>
</evidence>
<dbReference type="InterPro" id="IPR015422">
    <property type="entry name" value="PyrdxlP-dep_Trfase_small"/>
</dbReference>
<keyword evidence="7 9" id="KW-0663">Pyridoxal phosphate</keyword>
<feature type="domain" description="Aminotransferase class I/classII large" evidence="10">
    <location>
        <begin position="35"/>
        <end position="364"/>
    </location>
</feature>
<accession>A0A917JRK7</accession>
<reference evidence="11" key="1">
    <citation type="journal article" date="2014" name="Int. J. Syst. Evol. Microbiol.">
        <title>Complete genome sequence of Corynebacterium casei LMG S-19264T (=DSM 44701T), isolated from a smear-ripened cheese.</title>
        <authorList>
            <consortium name="US DOE Joint Genome Institute (JGI-PGF)"/>
            <person name="Walter F."/>
            <person name="Albersmeier A."/>
            <person name="Kalinowski J."/>
            <person name="Ruckert C."/>
        </authorList>
    </citation>
    <scope>NUCLEOTIDE SEQUENCE</scope>
    <source>
        <strain evidence="11">JCM 13919</strain>
    </source>
</reference>
<comment type="catalytic activity">
    <reaction evidence="8 9">
        <text>L-histidinol phosphate + 2-oxoglutarate = 3-(imidazol-4-yl)-2-oxopropyl phosphate + L-glutamate</text>
        <dbReference type="Rhea" id="RHEA:23744"/>
        <dbReference type="ChEBI" id="CHEBI:16810"/>
        <dbReference type="ChEBI" id="CHEBI:29985"/>
        <dbReference type="ChEBI" id="CHEBI:57766"/>
        <dbReference type="ChEBI" id="CHEBI:57980"/>
        <dbReference type="EC" id="2.6.1.9"/>
    </reaction>
</comment>
<evidence type="ECO:0000256" key="2">
    <source>
        <dbReference type="ARBA" id="ARBA00005011"/>
    </source>
</evidence>
<keyword evidence="9" id="KW-0028">Amino-acid biosynthesis</keyword>
<dbReference type="GO" id="GO:0030170">
    <property type="term" value="F:pyridoxal phosphate binding"/>
    <property type="evidence" value="ECO:0007669"/>
    <property type="project" value="InterPro"/>
</dbReference>
<keyword evidence="5 9" id="KW-0032">Aminotransferase</keyword>
<dbReference type="NCBIfam" id="TIGR01141">
    <property type="entry name" value="hisC"/>
    <property type="match status" value="1"/>
</dbReference>
<dbReference type="AlphaFoldDB" id="A0A917JRK7"/>
<dbReference type="PROSITE" id="PS00599">
    <property type="entry name" value="AA_TRANSFER_CLASS_2"/>
    <property type="match status" value="1"/>
</dbReference>
<protein>
    <recommendedName>
        <fullName evidence="9">Histidinol-phosphate aminotransferase</fullName>
        <ecNumber evidence="9">2.6.1.9</ecNumber>
    </recommendedName>
    <alternativeName>
        <fullName evidence="9">Imidazole acetol-phosphate transaminase</fullName>
    </alternativeName>
</protein>
<dbReference type="InterPro" id="IPR001917">
    <property type="entry name" value="Aminotrans_II_pyridoxalP_BS"/>
</dbReference>
<dbReference type="Gene3D" id="3.40.640.10">
    <property type="entry name" value="Type I PLP-dependent aspartate aminotransferase-like (Major domain)"/>
    <property type="match status" value="1"/>
</dbReference>
<keyword evidence="12" id="KW-1185">Reference proteome</keyword>
<organism evidence="11 12">
    <name type="scientific">Legionella impletisoli</name>
    <dbReference type="NCBI Taxonomy" id="343510"/>
    <lineage>
        <taxon>Bacteria</taxon>
        <taxon>Pseudomonadati</taxon>
        <taxon>Pseudomonadota</taxon>
        <taxon>Gammaproteobacteria</taxon>
        <taxon>Legionellales</taxon>
        <taxon>Legionellaceae</taxon>
        <taxon>Legionella</taxon>
    </lineage>
</organism>
<dbReference type="InterPro" id="IPR004839">
    <property type="entry name" value="Aminotransferase_I/II_large"/>
</dbReference>
<reference evidence="11" key="2">
    <citation type="submission" date="2020-09" db="EMBL/GenBank/DDBJ databases">
        <authorList>
            <person name="Sun Q."/>
            <person name="Ohkuma M."/>
        </authorList>
    </citation>
    <scope>NUCLEOTIDE SEQUENCE</scope>
    <source>
        <strain evidence="11">JCM 13919</strain>
    </source>
</reference>
<comment type="pathway">
    <text evidence="2 9">Amino-acid biosynthesis; L-histidine biosynthesis; L-histidine from 5-phospho-alpha-D-ribose 1-diphosphate: step 7/9.</text>
</comment>
<comment type="subunit">
    <text evidence="4 9">Homodimer.</text>
</comment>
<dbReference type="SUPFAM" id="SSF53383">
    <property type="entry name" value="PLP-dependent transferases"/>
    <property type="match status" value="1"/>
</dbReference>
<comment type="similarity">
    <text evidence="3 9">Belongs to the class-II pyridoxal-phosphate-dependent aminotransferase family. Histidinol-phosphate aminotransferase subfamily.</text>
</comment>
<comment type="caution">
    <text evidence="11">The sequence shown here is derived from an EMBL/GenBank/DDBJ whole genome shotgun (WGS) entry which is preliminary data.</text>
</comment>
<gene>
    <name evidence="11" type="primary">hisC2</name>
    <name evidence="9" type="synonym">hisC</name>
    <name evidence="11" type="ORF">GCM10007966_06060</name>
</gene>
<dbReference type="OrthoDB" id="9813612at2"/>
<evidence type="ECO:0000256" key="9">
    <source>
        <dbReference type="HAMAP-Rule" id="MF_01023"/>
    </source>
</evidence>
<evidence type="ECO:0000259" key="10">
    <source>
        <dbReference type="Pfam" id="PF00155"/>
    </source>
</evidence>
<evidence type="ECO:0000256" key="6">
    <source>
        <dbReference type="ARBA" id="ARBA00022679"/>
    </source>
</evidence>
<proteinExistence type="inferred from homology"/>
<dbReference type="RefSeq" id="WP_131775874.1">
    <property type="nucleotide sequence ID" value="NZ_BMOB01000002.1"/>
</dbReference>
<dbReference type="EMBL" id="BMOB01000002">
    <property type="protein sequence ID" value="GGI80334.1"/>
    <property type="molecule type" value="Genomic_DNA"/>
</dbReference>
<dbReference type="Proteomes" id="UP000630149">
    <property type="component" value="Unassembled WGS sequence"/>
</dbReference>
<comment type="cofactor">
    <cofactor evidence="1 9">
        <name>pyridoxal 5'-phosphate</name>
        <dbReference type="ChEBI" id="CHEBI:597326"/>
    </cofactor>
</comment>